<protein>
    <submittedName>
        <fullName evidence="1">Uncharacterized protein</fullName>
    </submittedName>
</protein>
<name>A0A1R3KLT7_9ROSI</name>
<comment type="caution">
    <text evidence="1">The sequence shown here is derived from an EMBL/GenBank/DDBJ whole genome shotgun (WGS) entry which is preliminary data.</text>
</comment>
<sequence length="123" mass="13800">MKVRGESGGSLRFKGVKGERLCSWVFLCVVFCMEEGESLWRGNPGRRVYEKKLGTKRKNEGGIERNSVWESGEGMSCVKISMYQIEIRMQSWPTTNLVNRILSPILSILPVLTSSSILVLSGD</sequence>
<evidence type="ECO:0000313" key="1">
    <source>
        <dbReference type="EMBL" id="OMP08034.1"/>
    </source>
</evidence>
<accession>A0A1R3KLT7</accession>
<keyword evidence="2" id="KW-1185">Reference proteome</keyword>
<dbReference type="AlphaFoldDB" id="A0A1R3KLT7"/>
<evidence type="ECO:0000313" key="2">
    <source>
        <dbReference type="Proteomes" id="UP000187203"/>
    </source>
</evidence>
<organism evidence="1 2">
    <name type="scientific">Corchorus olitorius</name>
    <dbReference type="NCBI Taxonomy" id="93759"/>
    <lineage>
        <taxon>Eukaryota</taxon>
        <taxon>Viridiplantae</taxon>
        <taxon>Streptophyta</taxon>
        <taxon>Embryophyta</taxon>
        <taxon>Tracheophyta</taxon>
        <taxon>Spermatophyta</taxon>
        <taxon>Magnoliopsida</taxon>
        <taxon>eudicotyledons</taxon>
        <taxon>Gunneridae</taxon>
        <taxon>Pentapetalae</taxon>
        <taxon>rosids</taxon>
        <taxon>malvids</taxon>
        <taxon>Malvales</taxon>
        <taxon>Malvaceae</taxon>
        <taxon>Grewioideae</taxon>
        <taxon>Apeibeae</taxon>
        <taxon>Corchorus</taxon>
    </lineage>
</organism>
<dbReference type="Proteomes" id="UP000187203">
    <property type="component" value="Unassembled WGS sequence"/>
</dbReference>
<reference evidence="2" key="1">
    <citation type="submission" date="2013-09" db="EMBL/GenBank/DDBJ databases">
        <title>Corchorus olitorius genome sequencing.</title>
        <authorList>
            <person name="Alam M."/>
            <person name="Haque M.S."/>
            <person name="Islam M.S."/>
            <person name="Emdad E.M."/>
            <person name="Islam M.M."/>
            <person name="Ahmed B."/>
            <person name="Halim A."/>
            <person name="Hossen Q.M.M."/>
            <person name="Hossain M.Z."/>
            <person name="Ahmed R."/>
            <person name="Khan M.M."/>
            <person name="Islam R."/>
            <person name="Rashid M.M."/>
            <person name="Khan S.A."/>
            <person name="Rahman M.S."/>
            <person name="Alam M."/>
            <person name="Yahiya A.S."/>
            <person name="Khan M.S."/>
            <person name="Azam M.S."/>
            <person name="Haque T."/>
            <person name="Lashkar M.Z.H."/>
            <person name="Akhand A.I."/>
            <person name="Morshed G."/>
            <person name="Roy S."/>
            <person name="Uddin K.S."/>
            <person name="Rabeya T."/>
            <person name="Hossain A.S."/>
            <person name="Chowdhury A."/>
            <person name="Snigdha A.R."/>
            <person name="Mortoza M.S."/>
            <person name="Matin S.A."/>
            <person name="Hoque S.M.E."/>
            <person name="Islam M.K."/>
            <person name="Roy D.K."/>
            <person name="Haider R."/>
            <person name="Moosa M.M."/>
            <person name="Elias S.M."/>
            <person name="Hasan A.M."/>
            <person name="Jahan S."/>
            <person name="Shafiuddin M."/>
            <person name="Mahmood N."/>
            <person name="Shommy N.S."/>
        </authorList>
    </citation>
    <scope>NUCLEOTIDE SEQUENCE [LARGE SCALE GENOMIC DNA]</scope>
    <source>
        <strain evidence="2">cv. O-4</strain>
    </source>
</reference>
<proteinExistence type="predicted"/>
<gene>
    <name evidence="1" type="ORF">COLO4_06840</name>
</gene>
<dbReference type="EMBL" id="AWUE01012936">
    <property type="protein sequence ID" value="OMP08034.1"/>
    <property type="molecule type" value="Genomic_DNA"/>
</dbReference>